<keyword evidence="6 10" id="KW-0408">Iron</keyword>
<dbReference type="GO" id="GO:0009686">
    <property type="term" value="P:gibberellin biosynthetic process"/>
    <property type="evidence" value="ECO:0007669"/>
    <property type="project" value="UniProtKB-ARBA"/>
</dbReference>
<dbReference type="EMBL" id="MG762017">
    <property type="protein sequence ID" value="AUZ98414.1"/>
    <property type="molecule type" value="mRNA"/>
</dbReference>
<evidence type="ECO:0000256" key="8">
    <source>
        <dbReference type="ARBA" id="ARBA00061560"/>
    </source>
</evidence>
<evidence type="ECO:0000256" key="3">
    <source>
        <dbReference type="ARBA" id="ARBA00022723"/>
    </source>
</evidence>
<organism evidence="12">
    <name type="scientific">Trachyspermum ammi</name>
    <name type="common">Ajowan caraway</name>
    <name type="synonym">Sison ammi</name>
    <dbReference type="NCBI Taxonomy" id="52570"/>
    <lineage>
        <taxon>Eukaryota</taxon>
        <taxon>Viridiplantae</taxon>
        <taxon>Streptophyta</taxon>
        <taxon>Embryophyta</taxon>
        <taxon>Tracheophyta</taxon>
        <taxon>Spermatophyta</taxon>
        <taxon>Magnoliopsida</taxon>
        <taxon>eudicotyledons</taxon>
        <taxon>Gunneridae</taxon>
        <taxon>Pentapetalae</taxon>
        <taxon>asterids</taxon>
        <taxon>campanulids</taxon>
        <taxon>Apiales</taxon>
        <taxon>Apiaceae</taxon>
        <taxon>Apioideae</taxon>
        <taxon>apioid superclade</taxon>
        <taxon>Pyramidoptereae</taxon>
        <taxon>Trachyspermum</taxon>
    </lineage>
</organism>
<dbReference type="GO" id="GO:0016707">
    <property type="term" value="F:gibberellin 3-beta-dioxygenase activity"/>
    <property type="evidence" value="ECO:0007669"/>
    <property type="project" value="UniProtKB-EC"/>
</dbReference>
<accession>A0A2L0V4M0</accession>
<protein>
    <recommendedName>
        <fullName evidence="9">gibberellin 3beta-dioxygenase</fullName>
        <ecNumber evidence="9">1.14.11.15</ecNumber>
    </recommendedName>
</protein>
<evidence type="ECO:0000256" key="6">
    <source>
        <dbReference type="ARBA" id="ARBA00023004"/>
    </source>
</evidence>
<reference evidence="12" key="1">
    <citation type="submission" date="2018-01" db="EMBL/GenBank/DDBJ databases">
        <title>Comparative transcriptome analysis to identify putative genes involved in thymol biosynthesis pathway in medicinal plant Trachyspermum ammi L.</title>
        <authorList>
            <person name="Amiripour M."/>
            <person name="Sadat-Noori S.A."/>
            <person name="Shariati V."/>
            <person name="Soltani-Howyzeh M."/>
        </authorList>
    </citation>
    <scope>NUCLEOTIDE SEQUENCE</scope>
    <source>
        <tissue evidence="12">Inflorescence</tissue>
    </source>
</reference>
<gene>
    <name evidence="12" type="primary">GA3OX</name>
</gene>
<dbReference type="InterPro" id="IPR044861">
    <property type="entry name" value="IPNS-like_FE2OG_OXY"/>
</dbReference>
<dbReference type="Pfam" id="PF14226">
    <property type="entry name" value="DIOX_N"/>
    <property type="match status" value="1"/>
</dbReference>
<dbReference type="Gene3D" id="2.60.120.330">
    <property type="entry name" value="B-lactam Antibiotic, Isopenicillin N Synthase, Chain"/>
    <property type="match status" value="1"/>
</dbReference>
<dbReference type="InterPro" id="IPR050231">
    <property type="entry name" value="Iron_ascorbate_oxido_reductase"/>
</dbReference>
<evidence type="ECO:0000313" key="12">
    <source>
        <dbReference type="EMBL" id="AUZ98414.1"/>
    </source>
</evidence>
<dbReference type="PROSITE" id="PS51471">
    <property type="entry name" value="FE2OG_OXY"/>
    <property type="match status" value="1"/>
</dbReference>
<dbReference type="Pfam" id="PF03171">
    <property type="entry name" value="2OG-FeII_Oxy"/>
    <property type="match status" value="1"/>
</dbReference>
<comment type="pathway">
    <text evidence="2">Hormone biosynthesis.</text>
</comment>
<dbReference type="SUPFAM" id="SSF51197">
    <property type="entry name" value="Clavaminate synthase-like"/>
    <property type="match status" value="1"/>
</dbReference>
<dbReference type="PANTHER" id="PTHR47990">
    <property type="entry name" value="2-OXOGLUTARATE (2OG) AND FE(II)-DEPENDENT OXYGENASE SUPERFAMILY PROTEIN-RELATED"/>
    <property type="match status" value="1"/>
</dbReference>
<evidence type="ECO:0000256" key="4">
    <source>
        <dbReference type="ARBA" id="ARBA00022964"/>
    </source>
</evidence>
<dbReference type="GO" id="GO:0046872">
    <property type="term" value="F:metal ion binding"/>
    <property type="evidence" value="ECO:0007669"/>
    <property type="project" value="UniProtKB-KW"/>
</dbReference>
<dbReference type="InterPro" id="IPR027443">
    <property type="entry name" value="IPNS-like_sf"/>
</dbReference>
<comment type="similarity">
    <text evidence="8">Belongs to the iron/ascorbate-dependent oxidoreductase family. GA3OX subfamily.</text>
</comment>
<evidence type="ECO:0000256" key="10">
    <source>
        <dbReference type="RuleBase" id="RU003682"/>
    </source>
</evidence>
<keyword evidence="3 10" id="KW-0479">Metal-binding</keyword>
<evidence type="ECO:0000256" key="7">
    <source>
        <dbReference type="ARBA" id="ARBA00037909"/>
    </source>
</evidence>
<evidence type="ECO:0000256" key="5">
    <source>
        <dbReference type="ARBA" id="ARBA00023002"/>
    </source>
</evidence>
<proteinExistence type="evidence at transcript level"/>
<comment type="cofactor">
    <cofactor evidence="1">
        <name>L-ascorbate</name>
        <dbReference type="ChEBI" id="CHEBI:38290"/>
    </cofactor>
</comment>
<comment type="pathway">
    <text evidence="7">Plant hormone biosynthesis; gibberellin biosynthesis.</text>
</comment>
<evidence type="ECO:0000259" key="11">
    <source>
        <dbReference type="PROSITE" id="PS51471"/>
    </source>
</evidence>
<evidence type="ECO:0000256" key="1">
    <source>
        <dbReference type="ARBA" id="ARBA00001961"/>
    </source>
</evidence>
<dbReference type="AlphaFoldDB" id="A0A2L0V4M0"/>
<evidence type="ECO:0000256" key="2">
    <source>
        <dbReference type="ARBA" id="ARBA00004972"/>
    </source>
</evidence>
<dbReference type="InterPro" id="IPR026992">
    <property type="entry name" value="DIOX_N"/>
</dbReference>
<dbReference type="EC" id="1.14.11.15" evidence="9"/>
<feature type="domain" description="Fe2OG dioxygenase" evidence="11">
    <location>
        <begin position="197"/>
        <end position="302"/>
    </location>
</feature>
<dbReference type="FunFam" id="2.60.120.330:FF:000013">
    <property type="entry name" value="Gibberellin 3-beta-dioxygenase 1"/>
    <property type="match status" value="1"/>
</dbReference>
<dbReference type="InterPro" id="IPR005123">
    <property type="entry name" value="Oxoglu/Fe-dep_dioxygenase_dom"/>
</dbReference>
<reference evidence="12" key="2">
    <citation type="submission" date="2018-01" db="EMBL/GenBank/DDBJ databases">
        <title>Transcriptome analysis of Ajowan (Trachyspermum ammi L.) inflorescence.</title>
        <authorList>
            <person name="Amiripour M."/>
            <person name="Sadat-Noori S.A."/>
            <person name="Shariati V."/>
            <person name="Soltani-Howyzeh M."/>
        </authorList>
    </citation>
    <scope>NUCLEOTIDE SEQUENCE</scope>
    <source>
        <tissue evidence="12">Inflorescence</tissue>
    </source>
</reference>
<evidence type="ECO:0000256" key="9">
    <source>
        <dbReference type="ARBA" id="ARBA00066695"/>
    </source>
</evidence>
<keyword evidence="4 12" id="KW-0223">Dioxygenase</keyword>
<keyword evidence="5 10" id="KW-0560">Oxidoreductase</keyword>
<name>A0A2L0V4M0_TRAAM</name>
<sequence length="344" mass="38533">MSNLSDAYRDYPVHLKHIIPLDFHTIDSVPESHEWPHSDCLEPVIDEISIPVIDLMDPNAEQLIGHASGNWGIFQVTNHGVPLSMLMDVECEARRLFSLPVEEKLKVLRSPEGATGYGSARISPFFSKFMWHEGFTIIGSSSLDHAKELWPHDYKRFCDVIDEYQKKMKELAHQILLLTLKSLDISEEDIASWAASTYESNGAALQLNSYPCCPNPSRAIGLAPHTDSLLLTILNQTHDSSALQIFRDGVGWIAVAPVPQALVVNVGDLLHILSNAKFPSVYHQVIVSENKHRISVAYFYGPRTDSEVAPLSKVEVPIYRSLSVKEFISIKAKHLDKALSFIRI</sequence>